<dbReference type="Pfam" id="PF03351">
    <property type="entry name" value="DOMON"/>
    <property type="match status" value="1"/>
</dbReference>
<dbReference type="InterPro" id="IPR045266">
    <property type="entry name" value="DOH_DOMON"/>
</dbReference>
<comment type="subcellular location">
    <subcellularLocation>
        <location evidence="1">Membrane</location>
    </subcellularLocation>
</comment>
<dbReference type="SUPFAM" id="SSF49742">
    <property type="entry name" value="PHM/PNGase F"/>
    <property type="match status" value="2"/>
</dbReference>
<dbReference type="KEGG" id="lak:106155125"/>
<evidence type="ECO:0000256" key="9">
    <source>
        <dbReference type="SAM" id="SignalP"/>
    </source>
</evidence>
<dbReference type="InterPro" id="IPR000323">
    <property type="entry name" value="Cu2_ascorb_mOase_N"/>
</dbReference>
<dbReference type="GO" id="GO:0042421">
    <property type="term" value="P:norepinephrine biosynthetic process"/>
    <property type="evidence" value="ECO:0007669"/>
    <property type="project" value="TreeGrafter"/>
</dbReference>
<evidence type="ECO:0000256" key="8">
    <source>
        <dbReference type="SAM" id="Phobius"/>
    </source>
</evidence>
<feature type="domain" description="DOMON" evidence="10">
    <location>
        <begin position="47"/>
        <end position="160"/>
    </location>
</feature>
<dbReference type="Proteomes" id="UP000085678">
    <property type="component" value="Unplaced"/>
</dbReference>
<dbReference type="PANTHER" id="PTHR10157:SF23">
    <property type="entry name" value="MOXD1 HOMOLOG 1"/>
    <property type="match status" value="1"/>
</dbReference>
<evidence type="ECO:0000259" key="10">
    <source>
        <dbReference type="PROSITE" id="PS50836"/>
    </source>
</evidence>
<accession>A0A1S3HIG5</accession>
<feature type="region of interest" description="Disordered" evidence="7">
    <location>
        <begin position="619"/>
        <end position="648"/>
    </location>
</feature>
<sequence length="708" mass="80019">MERILVCSVLWIFVCVVIHVHVCNGDVPVAESKDGGGFLHSAVLKSGIFYLFWKYDDNRITFEVQVRTAGYVGVGFSPKGGMAGADIVLAWVKDGQVYVKDCFATHNGQPAIDKTQDVKLVSGSENGTFTTIRFSRELNTCDKNDRDITEGTVRLIWAYGDANPETETSMNYHGVKQRGTKSIQLLAARAAAVRTVPSDAYNIDMLNLNVTIRSSERTLYWCHGIKLPSFQGVHHVIKYEAIIPEKHKWLVHHIFLYACYHKVDVDKHDGAAWRCYSPITPPELRNCFKVVFAWDKGGEAFYFPEHVGFPLGDDQGPTFLIMETHYNNPSGEEINQETSGLRLTLIPRRRQYDAGLIEAGVTPVNMPLIIPHGQPEYKIWGYCPASCIARGMGEVKEIRAFAITLHSHLLATKMHIRQFRDGIELPFLAADETYDFDFQEIRHLKKEVVIKKGDSLVTMCTYNSTRRDNPTWGGFSTTSEMCLGYVFYYPRIDLSNCETSVEMDKYFDTVAEKLNITGDKDNPLYRVLFRRYIKQFLDLPGGAKTLQEMEYTSPRVQKCQGPTFFVNDAVPPLNIASPYTPPAGRCTGPKVLNHNDQMNAFNETAPSYEWTSPSGDNTFASNTNLGKIEDNQTSVSDPGQQKNTSSWHTSGPLRHDIGFNVVLIILIILAIFGLFYRYKDNFKSFVSTQWQKYRRVSYSLVMNTDTVA</sequence>
<comment type="similarity">
    <text evidence="2">Belongs to the copper type II ascorbate-dependent monooxygenase family.</text>
</comment>
<evidence type="ECO:0000256" key="7">
    <source>
        <dbReference type="SAM" id="MobiDB-lite"/>
    </source>
</evidence>
<proteinExistence type="inferred from homology"/>
<evidence type="ECO:0000256" key="2">
    <source>
        <dbReference type="ARBA" id="ARBA00010676"/>
    </source>
</evidence>
<dbReference type="GO" id="GO:0004500">
    <property type="term" value="F:dopamine beta-monooxygenase activity"/>
    <property type="evidence" value="ECO:0007669"/>
    <property type="project" value="InterPro"/>
</dbReference>
<dbReference type="GO" id="GO:0030667">
    <property type="term" value="C:secretory granule membrane"/>
    <property type="evidence" value="ECO:0007669"/>
    <property type="project" value="TreeGrafter"/>
</dbReference>
<evidence type="ECO:0000256" key="1">
    <source>
        <dbReference type="ARBA" id="ARBA00004370"/>
    </source>
</evidence>
<dbReference type="Gene3D" id="2.60.40.1210">
    <property type="entry name" value="Cellobiose dehydrogenase, cytochrome domain"/>
    <property type="match status" value="1"/>
</dbReference>
<dbReference type="InterPro" id="IPR028460">
    <property type="entry name" value="Tbh/DBH"/>
</dbReference>
<keyword evidence="8" id="KW-0812">Transmembrane</keyword>
<protein>
    <submittedName>
        <fullName evidence="12">DBH-like monooxygenase protein 1</fullName>
    </submittedName>
</protein>
<dbReference type="InterPro" id="IPR008977">
    <property type="entry name" value="PHM/PNGase_F_dom_sf"/>
</dbReference>
<dbReference type="InterPro" id="IPR000945">
    <property type="entry name" value="DBH-like"/>
</dbReference>
<keyword evidence="3 9" id="KW-0732">Signal</keyword>
<keyword evidence="4 8" id="KW-0472">Membrane</keyword>
<feature type="transmembrane region" description="Helical" evidence="8">
    <location>
        <begin position="657"/>
        <end position="676"/>
    </location>
</feature>
<dbReference type="Pfam" id="PF01082">
    <property type="entry name" value="Cu2_monooxygen"/>
    <property type="match status" value="1"/>
</dbReference>
<keyword evidence="11" id="KW-1185">Reference proteome</keyword>
<dbReference type="RefSeq" id="XP_013385256.1">
    <property type="nucleotide sequence ID" value="XM_013529802.2"/>
</dbReference>
<dbReference type="PANTHER" id="PTHR10157">
    <property type="entry name" value="DOPAMINE BETA HYDROXYLASE RELATED"/>
    <property type="match status" value="1"/>
</dbReference>
<dbReference type="InterPro" id="IPR024548">
    <property type="entry name" value="Cu2_monoox_C"/>
</dbReference>
<dbReference type="Gene3D" id="2.60.120.310">
    <property type="entry name" value="Copper type II, ascorbate-dependent monooxygenase, N-terminal domain"/>
    <property type="match status" value="1"/>
</dbReference>
<dbReference type="PRINTS" id="PR00767">
    <property type="entry name" value="DBMONOXGNASE"/>
</dbReference>
<dbReference type="SUPFAM" id="SSF49344">
    <property type="entry name" value="CBD9-like"/>
    <property type="match status" value="1"/>
</dbReference>
<dbReference type="Pfam" id="PF03712">
    <property type="entry name" value="Cu2_monoox_C"/>
    <property type="match status" value="1"/>
</dbReference>
<evidence type="ECO:0000313" key="12">
    <source>
        <dbReference type="RefSeq" id="XP_013385256.1"/>
    </source>
</evidence>
<dbReference type="GO" id="GO:0005615">
    <property type="term" value="C:extracellular space"/>
    <property type="evidence" value="ECO:0007669"/>
    <property type="project" value="TreeGrafter"/>
</dbReference>
<feature type="chain" id="PRO_5010266352" evidence="9">
    <location>
        <begin position="26"/>
        <end position="708"/>
    </location>
</feature>
<keyword evidence="8" id="KW-1133">Transmembrane helix</keyword>
<dbReference type="GO" id="GO:0005507">
    <property type="term" value="F:copper ion binding"/>
    <property type="evidence" value="ECO:0007669"/>
    <property type="project" value="InterPro"/>
</dbReference>
<dbReference type="InterPro" id="IPR005018">
    <property type="entry name" value="DOMON_domain"/>
</dbReference>
<dbReference type="GO" id="GO:0042420">
    <property type="term" value="P:dopamine catabolic process"/>
    <property type="evidence" value="ECO:0007669"/>
    <property type="project" value="TreeGrafter"/>
</dbReference>
<dbReference type="PROSITE" id="PS50836">
    <property type="entry name" value="DOMON"/>
    <property type="match status" value="1"/>
</dbReference>
<keyword evidence="6" id="KW-0325">Glycoprotein</keyword>
<name>A0A1S3HIG5_LINAN</name>
<dbReference type="FunFam" id="2.60.40.1210:FF:000001">
    <property type="entry name" value="Monooxygenase, DBH-like 1, like"/>
    <property type="match status" value="1"/>
</dbReference>
<dbReference type="Gene3D" id="2.60.120.230">
    <property type="match status" value="1"/>
</dbReference>
<feature type="signal peptide" evidence="9">
    <location>
        <begin position="1"/>
        <end position="25"/>
    </location>
</feature>
<dbReference type="GO" id="GO:0006589">
    <property type="term" value="P:octopamine biosynthetic process"/>
    <property type="evidence" value="ECO:0007669"/>
    <property type="project" value="TreeGrafter"/>
</dbReference>
<organism evidence="11 12">
    <name type="scientific">Lingula anatina</name>
    <name type="common">Brachiopod</name>
    <name type="synonym">Lingula unguis</name>
    <dbReference type="NCBI Taxonomy" id="7574"/>
    <lineage>
        <taxon>Eukaryota</taxon>
        <taxon>Metazoa</taxon>
        <taxon>Spiralia</taxon>
        <taxon>Lophotrochozoa</taxon>
        <taxon>Brachiopoda</taxon>
        <taxon>Linguliformea</taxon>
        <taxon>Lingulata</taxon>
        <taxon>Lingulida</taxon>
        <taxon>Linguloidea</taxon>
        <taxon>Lingulidae</taxon>
        <taxon>Lingula</taxon>
    </lineage>
</organism>
<keyword evidence="5" id="KW-1015">Disulfide bond</keyword>
<evidence type="ECO:0000256" key="5">
    <source>
        <dbReference type="ARBA" id="ARBA00023157"/>
    </source>
</evidence>
<dbReference type="SMART" id="SM00664">
    <property type="entry name" value="DoH"/>
    <property type="match status" value="1"/>
</dbReference>
<dbReference type="InParanoid" id="A0A1S3HIG5"/>
<dbReference type="FunCoup" id="A0A1S3HIG5">
    <property type="interactions" value="3"/>
</dbReference>
<dbReference type="InterPro" id="IPR036939">
    <property type="entry name" value="Cu2_ascorb_mOase_N_sf"/>
</dbReference>
<dbReference type="GeneID" id="106155125"/>
<evidence type="ECO:0000313" key="11">
    <source>
        <dbReference type="Proteomes" id="UP000085678"/>
    </source>
</evidence>
<dbReference type="AlphaFoldDB" id="A0A1S3HIG5"/>
<evidence type="ECO:0000256" key="4">
    <source>
        <dbReference type="ARBA" id="ARBA00023136"/>
    </source>
</evidence>
<reference evidence="12" key="1">
    <citation type="submission" date="2025-08" db="UniProtKB">
        <authorList>
            <consortium name="RefSeq"/>
        </authorList>
    </citation>
    <scope>IDENTIFICATION</scope>
    <source>
        <tissue evidence="12">Gonads</tissue>
    </source>
</reference>
<evidence type="ECO:0000256" key="3">
    <source>
        <dbReference type="ARBA" id="ARBA00022729"/>
    </source>
</evidence>
<evidence type="ECO:0000256" key="6">
    <source>
        <dbReference type="ARBA" id="ARBA00023180"/>
    </source>
</evidence>
<dbReference type="OrthoDB" id="10003276at2759"/>
<dbReference type="CDD" id="cd09631">
    <property type="entry name" value="DOMON_DOH"/>
    <property type="match status" value="1"/>
</dbReference>
<gene>
    <name evidence="12" type="primary">LOC106155125</name>
</gene>
<dbReference type="FunFam" id="2.60.120.230:FF:000001">
    <property type="entry name" value="Monooxygenase, DBH-like 1"/>
    <property type="match status" value="1"/>
</dbReference>
<dbReference type="InterPro" id="IPR014784">
    <property type="entry name" value="Cu2_ascorb_mOase-like_C"/>
</dbReference>